<feature type="transmembrane region" description="Helical" evidence="1">
    <location>
        <begin position="43"/>
        <end position="68"/>
    </location>
</feature>
<organism evidence="2 3">
    <name type="scientific">Phycomyces blakesleeanus</name>
    <dbReference type="NCBI Taxonomy" id="4837"/>
    <lineage>
        <taxon>Eukaryota</taxon>
        <taxon>Fungi</taxon>
        <taxon>Fungi incertae sedis</taxon>
        <taxon>Mucoromycota</taxon>
        <taxon>Mucoromycotina</taxon>
        <taxon>Mucoromycetes</taxon>
        <taxon>Mucorales</taxon>
        <taxon>Phycomycetaceae</taxon>
        <taxon>Phycomyces</taxon>
    </lineage>
</organism>
<name>A0ABR3AYQ8_PHYBL</name>
<reference evidence="2 3" key="1">
    <citation type="submission" date="2024-04" db="EMBL/GenBank/DDBJ databases">
        <title>Symmetric and asymmetric DNA N6-adenine methylation regulates different biological responses in Mucorales.</title>
        <authorList>
            <consortium name="Lawrence Berkeley National Laboratory"/>
            <person name="Lax C."/>
            <person name="Mondo S.J."/>
            <person name="Osorio-Concepcion M."/>
            <person name="Muszewska A."/>
            <person name="Corrochano-Luque M."/>
            <person name="Gutierrez G."/>
            <person name="Riley R."/>
            <person name="Lipzen A."/>
            <person name="Guo J."/>
            <person name="Hundley H."/>
            <person name="Amirebrahimi M."/>
            <person name="Ng V."/>
            <person name="Lorenzo-Gutierrez D."/>
            <person name="Binder U."/>
            <person name="Yang J."/>
            <person name="Song Y."/>
            <person name="Canovas D."/>
            <person name="Navarro E."/>
            <person name="Freitag M."/>
            <person name="Gabaldon T."/>
            <person name="Grigoriev I.V."/>
            <person name="Corrochano L.M."/>
            <person name="Nicolas F.E."/>
            <person name="Garre V."/>
        </authorList>
    </citation>
    <scope>NUCLEOTIDE SEQUENCE [LARGE SCALE GENOMIC DNA]</scope>
    <source>
        <strain evidence="2 3">L51</strain>
    </source>
</reference>
<accession>A0ABR3AYQ8</accession>
<sequence length="85" mass="10085">MYLCIYVICICIDHSYILSHLSLPFSISLSLSLRSHTLLNLPFFSLSLLTIRFFFLFTLLYFLIYLFWFEINNIPILCTLHSKRG</sequence>
<proteinExistence type="predicted"/>
<evidence type="ECO:0000256" key="1">
    <source>
        <dbReference type="SAM" id="Phobius"/>
    </source>
</evidence>
<evidence type="ECO:0000313" key="3">
    <source>
        <dbReference type="Proteomes" id="UP001448207"/>
    </source>
</evidence>
<keyword evidence="1" id="KW-1133">Transmembrane helix</keyword>
<dbReference type="EMBL" id="JBCLYO010000010">
    <property type="protein sequence ID" value="KAL0085556.1"/>
    <property type="molecule type" value="Genomic_DNA"/>
</dbReference>
<feature type="transmembrane region" description="Helical" evidence="1">
    <location>
        <begin position="5"/>
        <end position="23"/>
    </location>
</feature>
<feature type="non-terminal residue" evidence="2">
    <location>
        <position position="1"/>
    </location>
</feature>
<comment type="caution">
    <text evidence="2">The sequence shown here is derived from an EMBL/GenBank/DDBJ whole genome shotgun (WGS) entry which is preliminary data.</text>
</comment>
<gene>
    <name evidence="2" type="ORF">J3Q64DRAFT_1744146</name>
</gene>
<keyword evidence="3" id="KW-1185">Reference proteome</keyword>
<dbReference type="Proteomes" id="UP001448207">
    <property type="component" value="Unassembled WGS sequence"/>
</dbReference>
<evidence type="ECO:0000313" key="2">
    <source>
        <dbReference type="EMBL" id="KAL0085556.1"/>
    </source>
</evidence>
<protein>
    <submittedName>
        <fullName evidence="2">Uncharacterized protein</fullName>
    </submittedName>
</protein>
<keyword evidence="1" id="KW-0472">Membrane</keyword>
<keyword evidence="1" id="KW-0812">Transmembrane</keyword>